<reference evidence="3" key="1">
    <citation type="submission" date="2016-09" db="EMBL/GenBank/DDBJ databases">
        <authorList>
            <person name="Varghese N."/>
            <person name="Submissions S."/>
        </authorList>
    </citation>
    <scope>NUCLEOTIDE SEQUENCE [LARGE SCALE GENOMIC DNA]</scope>
    <source>
        <strain evidence="3">ANC 4667</strain>
    </source>
</reference>
<evidence type="ECO:0000313" key="2">
    <source>
        <dbReference type="EMBL" id="SDC14116.1"/>
    </source>
</evidence>
<organism evidence="2 3">
    <name type="scientific">Acinetobacter kookii</name>
    <dbReference type="NCBI Taxonomy" id="1226327"/>
    <lineage>
        <taxon>Bacteria</taxon>
        <taxon>Pseudomonadati</taxon>
        <taxon>Pseudomonadota</taxon>
        <taxon>Gammaproteobacteria</taxon>
        <taxon>Moraxellales</taxon>
        <taxon>Moraxellaceae</taxon>
        <taxon>Acinetobacter</taxon>
    </lineage>
</organism>
<keyword evidence="3" id="KW-1185">Reference proteome</keyword>
<dbReference type="AlphaFoldDB" id="A0A1G6J866"/>
<sequence length="263" mass="28881">MCALNESKLEMTMPNTESNTPSQLSFLSKKPFLKGNLPLAIGAAILVAGSGLLGYSVGHRQGLTAVGYEADAEQLVEVVQKQKSSLQTLNKNLNLAVQERDVAVSNSNDLFVALNQAREDKAQSEGLAAIYREVLRQRGGLSLTIQNIGIKPLPENAYEYQLDLVQVSPNRRGISGTVELRLIQGTEVLVVPMEDKNFNFEDYERLTGRWTMPKGFTPQFIEVRLSGATSTPVIKRFSWGRGKPIESQSAFISEIPQAEANAQ</sequence>
<evidence type="ECO:0000313" key="3">
    <source>
        <dbReference type="Proteomes" id="UP000243468"/>
    </source>
</evidence>
<keyword evidence="1" id="KW-0175">Coiled coil</keyword>
<proteinExistence type="predicted"/>
<protein>
    <submittedName>
        <fullName evidence="2">Uncharacterized protein</fullName>
    </submittedName>
</protein>
<feature type="coiled-coil region" evidence="1">
    <location>
        <begin position="72"/>
        <end position="99"/>
    </location>
</feature>
<dbReference type="EMBL" id="FMYO01000003">
    <property type="protein sequence ID" value="SDC14116.1"/>
    <property type="molecule type" value="Genomic_DNA"/>
</dbReference>
<name>A0A1G6J866_9GAMM</name>
<accession>A0A1G6J866</accession>
<gene>
    <name evidence="2" type="ORF">SAMN05421732_103230</name>
</gene>
<dbReference type="InterPro" id="IPR046703">
    <property type="entry name" value="DUF6776"/>
</dbReference>
<dbReference type="Proteomes" id="UP000243468">
    <property type="component" value="Unassembled WGS sequence"/>
</dbReference>
<evidence type="ECO:0000256" key="1">
    <source>
        <dbReference type="SAM" id="Coils"/>
    </source>
</evidence>
<dbReference type="STRING" id="1226327.SAMN05421732_103230"/>
<dbReference type="Pfam" id="PF20567">
    <property type="entry name" value="DUF6776"/>
    <property type="match status" value="1"/>
</dbReference>